<evidence type="ECO:0000256" key="3">
    <source>
        <dbReference type="ARBA" id="ARBA00023242"/>
    </source>
</evidence>
<dbReference type="Gramene" id="KGN51416">
    <property type="protein sequence ID" value="KGN51416"/>
    <property type="gene ID" value="Csa_5G532970"/>
</dbReference>
<keyword evidence="4" id="KW-0175">Coiled coil</keyword>
<dbReference type="Gene3D" id="1.20.1060.20">
    <property type="match status" value="1"/>
</dbReference>
<protein>
    <submittedName>
        <fullName evidence="5">Uncharacterized protein</fullName>
    </submittedName>
</protein>
<evidence type="ECO:0000256" key="2">
    <source>
        <dbReference type="ARBA" id="ARBA00022840"/>
    </source>
</evidence>
<gene>
    <name evidence="5" type="ORF">Csa_5G532970</name>
</gene>
<feature type="coiled-coil region" evidence="4">
    <location>
        <begin position="41"/>
        <end position="145"/>
    </location>
</feature>
<dbReference type="OMA" id="FRETTIQ"/>
<reference evidence="5 6" key="4">
    <citation type="journal article" date="2011" name="BMC Genomics">
        <title>RNA-Seq improves annotation of protein-coding genes in the cucumber genome.</title>
        <authorList>
            <person name="Li Z."/>
            <person name="Zhang Z."/>
            <person name="Yan P."/>
            <person name="Huang S."/>
            <person name="Fei Z."/>
            <person name="Lin K."/>
        </authorList>
    </citation>
    <scope>NUCLEOTIDE SEQUENCE [LARGE SCALE GENOMIC DNA]</scope>
    <source>
        <strain evidence="6">cv. 9930</strain>
    </source>
</reference>
<reference evidence="5 6" key="2">
    <citation type="journal article" date="2009" name="PLoS ONE">
        <title>An integrated genetic and cytogenetic map of the cucumber genome.</title>
        <authorList>
            <person name="Ren Y."/>
            <person name="Zhang Z."/>
            <person name="Liu J."/>
            <person name="Staub J.E."/>
            <person name="Han Y."/>
            <person name="Cheng Z."/>
            <person name="Li X."/>
            <person name="Lu J."/>
            <person name="Miao H."/>
            <person name="Kang H."/>
            <person name="Xie B."/>
            <person name="Gu X."/>
            <person name="Wang X."/>
            <person name="Du Y."/>
            <person name="Jin W."/>
            <person name="Huang S."/>
        </authorList>
    </citation>
    <scope>NUCLEOTIDE SEQUENCE [LARGE SCALE GENOMIC DNA]</scope>
    <source>
        <strain evidence="6">cv. 9930</strain>
    </source>
</reference>
<reference evidence="5 6" key="1">
    <citation type="journal article" date="2009" name="Nat. Genet.">
        <title>The genome of the cucumber, Cucumis sativus L.</title>
        <authorList>
            <person name="Huang S."/>
            <person name="Li R."/>
            <person name="Zhang Z."/>
            <person name="Li L."/>
            <person name="Gu X."/>
            <person name="Fan W."/>
            <person name="Lucas W.J."/>
            <person name="Wang X."/>
            <person name="Xie B."/>
            <person name="Ni P."/>
            <person name="Ren Y."/>
            <person name="Zhu H."/>
            <person name="Li J."/>
            <person name="Lin K."/>
            <person name="Jin W."/>
            <person name="Fei Z."/>
            <person name="Li G."/>
            <person name="Staub J."/>
            <person name="Kilian A."/>
            <person name="van der Vossen E.A."/>
            <person name="Wu Y."/>
            <person name="Guo J."/>
            <person name="He J."/>
            <person name="Jia Z."/>
            <person name="Ren Y."/>
            <person name="Tian G."/>
            <person name="Lu Y."/>
            <person name="Ruan J."/>
            <person name="Qian W."/>
            <person name="Wang M."/>
            <person name="Huang Q."/>
            <person name="Li B."/>
            <person name="Xuan Z."/>
            <person name="Cao J."/>
            <person name="Asan"/>
            <person name="Wu Z."/>
            <person name="Zhang J."/>
            <person name="Cai Q."/>
            <person name="Bai Y."/>
            <person name="Zhao B."/>
            <person name="Han Y."/>
            <person name="Li Y."/>
            <person name="Li X."/>
            <person name="Wang S."/>
            <person name="Shi Q."/>
            <person name="Liu S."/>
            <person name="Cho W.K."/>
            <person name="Kim J.Y."/>
            <person name="Xu Y."/>
            <person name="Heller-Uszynska K."/>
            <person name="Miao H."/>
            <person name="Cheng Z."/>
            <person name="Zhang S."/>
            <person name="Wu J."/>
            <person name="Yang Y."/>
            <person name="Kang H."/>
            <person name="Li M."/>
            <person name="Liang H."/>
            <person name="Ren X."/>
            <person name="Shi Z."/>
            <person name="Wen M."/>
            <person name="Jian M."/>
            <person name="Yang H."/>
            <person name="Zhang G."/>
            <person name="Yang Z."/>
            <person name="Chen R."/>
            <person name="Liu S."/>
            <person name="Li J."/>
            <person name="Ma L."/>
            <person name="Liu H."/>
            <person name="Zhou Y."/>
            <person name="Zhao J."/>
            <person name="Fang X."/>
            <person name="Li G."/>
            <person name="Fang L."/>
            <person name="Li Y."/>
            <person name="Liu D."/>
            <person name="Zheng H."/>
            <person name="Zhang Y."/>
            <person name="Qin N."/>
            <person name="Li Z."/>
            <person name="Yang G."/>
            <person name="Yang S."/>
            <person name="Bolund L."/>
            <person name="Kristiansen K."/>
            <person name="Zheng H."/>
            <person name="Li S."/>
            <person name="Zhang X."/>
            <person name="Yang H."/>
            <person name="Wang J."/>
            <person name="Sun R."/>
            <person name="Zhang B."/>
            <person name="Jiang S."/>
            <person name="Wang J."/>
            <person name="Du Y."/>
            <person name="Li S."/>
        </authorList>
    </citation>
    <scope>NUCLEOTIDE SEQUENCE [LARGE SCALE GENOMIC DNA]</scope>
    <source>
        <strain evidence="6">cv. 9930</strain>
    </source>
</reference>
<dbReference type="STRING" id="3659.A0A0A0KUL0"/>
<feature type="coiled-coil region" evidence="4">
    <location>
        <begin position="231"/>
        <end position="275"/>
    </location>
</feature>
<keyword evidence="2" id="KW-0067">ATP-binding</keyword>
<organism evidence="5 6">
    <name type="scientific">Cucumis sativus</name>
    <name type="common">Cucumber</name>
    <dbReference type="NCBI Taxonomy" id="3659"/>
    <lineage>
        <taxon>Eukaryota</taxon>
        <taxon>Viridiplantae</taxon>
        <taxon>Streptophyta</taxon>
        <taxon>Embryophyta</taxon>
        <taxon>Tracheophyta</taxon>
        <taxon>Spermatophyta</taxon>
        <taxon>Magnoliopsida</taxon>
        <taxon>eudicotyledons</taxon>
        <taxon>Gunneridae</taxon>
        <taxon>Pentapetalae</taxon>
        <taxon>rosids</taxon>
        <taxon>fabids</taxon>
        <taxon>Cucurbitales</taxon>
        <taxon>Cucurbitaceae</taxon>
        <taxon>Benincaseae</taxon>
        <taxon>Cucumis</taxon>
    </lineage>
</organism>
<dbReference type="Proteomes" id="UP000029981">
    <property type="component" value="Chromosome 5"/>
</dbReference>
<evidence type="ECO:0000256" key="1">
    <source>
        <dbReference type="ARBA" id="ARBA00022741"/>
    </source>
</evidence>
<dbReference type="GO" id="GO:0005524">
    <property type="term" value="F:ATP binding"/>
    <property type="evidence" value="ECO:0007669"/>
    <property type="project" value="UniProtKB-KW"/>
</dbReference>
<name>A0A0A0KUL0_CUCSA</name>
<accession>A0A0A0KUL0</accession>
<keyword evidence="6" id="KW-1185">Reference proteome</keyword>
<proteinExistence type="predicted"/>
<dbReference type="AlphaFoldDB" id="A0A0A0KUL0"/>
<dbReference type="EMBL" id="CM002926">
    <property type="protein sequence ID" value="KGN51416.1"/>
    <property type="molecule type" value="Genomic_DNA"/>
</dbReference>
<evidence type="ECO:0000256" key="4">
    <source>
        <dbReference type="SAM" id="Coils"/>
    </source>
</evidence>
<dbReference type="PANTHER" id="PTHR18937:SF172">
    <property type="entry name" value="STRUCTURAL MAINTENANCE OF CHROMOSOMES PROTEIN"/>
    <property type="match status" value="1"/>
</dbReference>
<dbReference type="GO" id="GO:0007131">
    <property type="term" value="P:reciprocal meiotic recombination"/>
    <property type="evidence" value="ECO:0000318"/>
    <property type="project" value="GO_Central"/>
</dbReference>
<keyword evidence="3" id="KW-0539">Nucleus</keyword>
<evidence type="ECO:0000313" key="6">
    <source>
        <dbReference type="Proteomes" id="UP000029981"/>
    </source>
</evidence>
<feature type="coiled-coil region" evidence="4">
    <location>
        <begin position="350"/>
        <end position="426"/>
    </location>
</feature>
<reference evidence="5 6" key="3">
    <citation type="journal article" date="2010" name="BMC Genomics">
        <title>Transcriptome sequencing and comparative analysis of cucumber flowers with different sex types.</title>
        <authorList>
            <person name="Guo S."/>
            <person name="Zheng Y."/>
            <person name="Joung J.G."/>
            <person name="Liu S."/>
            <person name="Zhang Z."/>
            <person name="Crasta O.R."/>
            <person name="Sobral B.W."/>
            <person name="Xu Y."/>
            <person name="Huang S."/>
            <person name="Fei Z."/>
        </authorList>
    </citation>
    <scope>NUCLEOTIDE SEQUENCE [LARGE SCALE GENOMIC DNA]</scope>
    <source>
        <strain evidence="6">cv. 9930</strain>
    </source>
</reference>
<keyword evidence="1" id="KW-0547">Nucleotide-binding</keyword>
<sequence>MVKLAEKERDGLEGVKNEAEAYMLKELSHLKWREKASKLAHEDTTKRITELQDEVSTLEANKKTEREKIRETSKELKELEAVHEKNMKRKEELDNDLRRSKEKFKDFERQDIKYREDLKHIKQKIKKLDDKLEKDSTKIDGLRKECEESTSLIPKLEESIPQFQKLLTDEEKILDEIQESSKVETERYRSELAIVRVELEPWEKQLTEHRGKLNVACTESKLLSQKHEGGRAALDDARKQMVNILKNIEEKSTKLEQIKTELQKRKLETLKAQEEEQECIKEQGSLIPVEHAARQKVAELKSVMDSEKSQGSVLKAILKAKKTNEIEGIYGRMGDLGAIDEKELHLVDAVKKSEEENSSLDKEIDRLVNLLKQTEEEACKMREEEAQLKDSLKEVEAEVIYLQEALGEAKSESMKLKESLLDKENEFQSIHQENEELFSLIIASLKKF</sequence>
<dbReference type="PANTHER" id="PTHR18937">
    <property type="entry name" value="STRUCTURAL MAINTENANCE OF CHROMOSOMES SMC FAMILY MEMBER"/>
    <property type="match status" value="1"/>
</dbReference>
<evidence type="ECO:0000313" key="5">
    <source>
        <dbReference type="EMBL" id="KGN51416.1"/>
    </source>
</evidence>